<dbReference type="GO" id="GO:0070822">
    <property type="term" value="C:Sin3-type complex"/>
    <property type="evidence" value="ECO:0007669"/>
    <property type="project" value="TreeGrafter"/>
</dbReference>
<feature type="region of interest" description="Disordered" evidence="7">
    <location>
        <begin position="500"/>
        <end position="663"/>
    </location>
</feature>
<comment type="subcellular location">
    <subcellularLocation>
        <location evidence="1">Nucleus</location>
    </subcellularLocation>
</comment>
<organism evidence="9 10">
    <name type="scientific">Bemisia tabaci</name>
    <name type="common">Sweetpotato whitefly</name>
    <name type="synonym">Aleurodes tabaci</name>
    <dbReference type="NCBI Taxonomy" id="7038"/>
    <lineage>
        <taxon>Eukaryota</taxon>
        <taxon>Metazoa</taxon>
        <taxon>Ecdysozoa</taxon>
        <taxon>Arthropoda</taxon>
        <taxon>Hexapoda</taxon>
        <taxon>Insecta</taxon>
        <taxon>Pterygota</taxon>
        <taxon>Neoptera</taxon>
        <taxon>Paraneoptera</taxon>
        <taxon>Hemiptera</taxon>
        <taxon>Sternorrhyncha</taxon>
        <taxon>Aleyrodoidea</taxon>
        <taxon>Aleyrodidae</taxon>
        <taxon>Aleyrodinae</taxon>
        <taxon>Bemisia</taxon>
    </lineage>
</organism>
<keyword evidence="5" id="KW-0804">Transcription</keyword>
<name>A0A9P0F8V1_BEMTA</name>
<evidence type="ECO:0000256" key="5">
    <source>
        <dbReference type="ARBA" id="ARBA00023163"/>
    </source>
</evidence>
<keyword evidence="10" id="KW-1185">Reference proteome</keyword>
<evidence type="ECO:0000256" key="2">
    <source>
        <dbReference type="ARBA" id="ARBA00007859"/>
    </source>
</evidence>
<dbReference type="Proteomes" id="UP001152759">
    <property type="component" value="Chromosome 7"/>
</dbReference>
<evidence type="ECO:0000313" key="9">
    <source>
        <dbReference type="EMBL" id="CAH0392825.1"/>
    </source>
</evidence>
<feature type="compositionally biased region" description="Polar residues" evidence="7">
    <location>
        <begin position="500"/>
        <end position="535"/>
    </location>
</feature>
<evidence type="ECO:0000259" key="8">
    <source>
        <dbReference type="Pfam" id="PF16014"/>
    </source>
</evidence>
<evidence type="ECO:0000313" key="10">
    <source>
        <dbReference type="Proteomes" id="UP001152759"/>
    </source>
</evidence>
<evidence type="ECO:0000256" key="6">
    <source>
        <dbReference type="ARBA" id="ARBA00023242"/>
    </source>
</evidence>
<dbReference type="PANTHER" id="PTHR13497">
    <property type="entry name" value="HISTONE DEACETYLASE COMPLEX SUBUNIT SAP130"/>
    <property type="match status" value="1"/>
</dbReference>
<evidence type="ECO:0000256" key="1">
    <source>
        <dbReference type="ARBA" id="ARBA00004123"/>
    </source>
</evidence>
<dbReference type="AlphaFoldDB" id="A0A9P0F8V1"/>
<feature type="domain" description="Histone deacetylase complex subunit SAP130 C-terminal" evidence="8">
    <location>
        <begin position="619"/>
        <end position="822"/>
    </location>
</feature>
<keyword evidence="4" id="KW-0805">Transcription regulation</keyword>
<keyword evidence="6" id="KW-0539">Nucleus</keyword>
<protein>
    <recommendedName>
        <fullName evidence="8">Histone deacetylase complex subunit SAP130 C-terminal domain-containing protein</fullName>
    </recommendedName>
</protein>
<comment type="similarity">
    <text evidence="2">Belongs to the SAP130 family.</text>
</comment>
<dbReference type="EMBL" id="OU963868">
    <property type="protein sequence ID" value="CAH0392825.1"/>
    <property type="molecule type" value="Genomic_DNA"/>
</dbReference>
<feature type="region of interest" description="Disordered" evidence="7">
    <location>
        <begin position="397"/>
        <end position="460"/>
    </location>
</feature>
<evidence type="ECO:0000256" key="7">
    <source>
        <dbReference type="SAM" id="MobiDB-lite"/>
    </source>
</evidence>
<sequence>MGDSDKDREKATLLDASQAASAVTVIKPDSLKQTPSIVVSALRNVPPPPTRLLNAPLQAVQSLSQSTAVGHPNIPKQVVAVNRQSLGETIAVANRLNTNATTYHIPRGPAAVASISVPRATIATPINIRNSVAGLQTIPVTSISNTSNFVSGIGVLNRGNGSWIVTTASTVPTKPSPATLTSFVPSRPPTLSGTAVSHSSPNFITTRLSAPPNSREPGMRPVLFHASQRPPQLNESKSYLAKSGVGMVPMRTSLGAGQTLVYTGPGGQNSVVTQPPSTVPRLAPSIVSLPVLAPVLKNASHQNTGPKVITQPAHGLTMQIASVSVAQQPNLSISKPVGFPISSNVSITQSAPSQLGPSVLASRVLPTSNVPPASTISLPPGLNVSKEVIPIQSSGSQPLFIQTPHKPAPSPSIPSSSGPGPYFSQETTSGFPVVSRSFPPITTVSGTPPSTQPVPTLRPIQHDNIPSNVSLGQSSVPPVRTLNVGMVVESSRVITQPYITPESSSCYNPPLGNVSQSTTQADGQPSQIVKQNASPRPSILRKRETDGSPLKAQKNLTPILASFGVTTPAQNRDSRDNRDLTSPPPSPKRPDSGGQSSGGSTTISATSSPVLGGTDSPPIKTEPVAPPIEEDRPVEMSPRKKPRKQLLTSNDTLDSKFSEEEMEFISEDKIKKEVKEESNEDGKSCQVKRPNISLLSSYRHAWKSRYHHFLRYSDVKPRDDRRPTVNDIASHKHVMQKVNGWKIHHLSSQMEDVSDLETEVLDKLSDLLQALEKKSDQDTEKEFNHVCELIKGNIQRSKVIKDQMEEAKSQVMKIFDHKDYVKDIISRCASKRAIKKREKY</sequence>
<reference evidence="9" key="1">
    <citation type="submission" date="2021-12" db="EMBL/GenBank/DDBJ databases">
        <authorList>
            <person name="King R."/>
        </authorList>
    </citation>
    <scope>NUCLEOTIDE SEQUENCE</scope>
</reference>
<feature type="compositionally biased region" description="Low complexity" evidence="7">
    <location>
        <begin position="592"/>
        <end position="608"/>
    </location>
</feature>
<dbReference type="GO" id="GO:0000122">
    <property type="term" value="P:negative regulation of transcription by RNA polymerase II"/>
    <property type="evidence" value="ECO:0007669"/>
    <property type="project" value="TreeGrafter"/>
</dbReference>
<proteinExistence type="inferred from homology"/>
<dbReference type="Pfam" id="PF16014">
    <property type="entry name" value="SAP130_C"/>
    <property type="match status" value="1"/>
</dbReference>
<keyword evidence="3" id="KW-0678">Repressor</keyword>
<dbReference type="InterPro" id="IPR031963">
    <property type="entry name" value="SAP130_C"/>
</dbReference>
<accession>A0A9P0F8V1</accession>
<feature type="compositionally biased region" description="Basic and acidic residues" evidence="7">
    <location>
        <begin position="629"/>
        <end position="638"/>
    </location>
</feature>
<evidence type="ECO:0000256" key="3">
    <source>
        <dbReference type="ARBA" id="ARBA00022491"/>
    </source>
</evidence>
<dbReference type="KEGG" id="btab:109032706"/>
<evidence type="ECO:0000256" key="4">
    <source>
        <dbReference type="ARBA" id="ARBA00023015"/>
    </source>
</evidence>
<feature type="compositionally biased region" description="Polar residues" evidence="7">
    <location>
        <begin position="440"/>
        <end position="449"/>
    </location>
</feature>
<dbReference type="InterPro" id="IPR024137">
    <property type="entry name" value="His_deAcase_cplx_SAP130"/>
</dbReference>
<dbReference type="PANTHER" id="PTHR13497:SF3">
    <property type="entry name" value="HISTONE DEACETYLASE COMPLEX SUBUNIT SAP130"/>
    <property type="match status" value="1"/>
</dbReference>
<gene>
    <name evidence="9" type="ORF">BEMITA_LOCUS11295</name>
</gene>
<feature type="region of interest" description="Disordered" evidence="7">
    <location>
        <begin position="174"/>
        <end position="202"/>
    </location>
</feature>